<keyword evidence="5" id="KW-1185">Reference proteome</keyword>
<dbReference type="InterPro" id="IPR029058">
    <property type="entry name" value="AB_hydrolase_fold"/>
</dbReference>
<comment type="caution">
    <text evidence="4">The sequence shown here is derived from an EMBL/GenBank/DDBJ whole genome shotgun (WGS) entry which is preliminary data.</text>
</comment>
<organism evidence="4 5">
    <name type="scientific">Micromonospora azadirachtae</name>
    <dbReference type="NCBI Taxonomy" id="1970735"/>
    <lineage>
        <taxon>Bacteria</taxon>
        <taxon>Bacillati</taxon>
        <taxon>Actinomycetota</taxon>
        <taxon>Actinomycetes</taxon>
        <taxon>Micromonosporales</taxon>
        <taxon>Micromonosporaceae</taxon>
        <taxon>Micromonospora</taxon>
    </lineage>
</organism>
<gene>
    <name evidence="4" type="ORF">ACFQZ8_09565</name>
</gene>
<dbReference type="InterPro" id="IPR050261">
    <property type="entry name" value="FrsA_esterase"/>
</dbReference>
<dbReference type="SUPFAM" id="SSF53474">
    <property type="entry name" value="alpha/beta-Hydrolases"/>
    <property type="match status" value="1"/>
</dbReference>
<feature type="domain" description="KANL3/Tex30 alpha/beta hydrolase-like" evidence="3">
    <location>
        <begin position="28"/>
        <end position="196"/>
    </location>
</feature>
<dbReference type="PANTHER" id="PTHR22946:SF9">
    <property type="entry name" value="POLYKETIDE TRANSFERASE AF380"/>
    <property type="match status" value="1"/>
</dbReference>
<dbReference type="GO" id="GO:0016787">
    <property type="term" value="F:hydrolase activity"/>
    <property type="evidence" value="ECO:0007669"/>
    <property type="project" value="UniProtKB-KW"/>
</dbReference>
<dbReference type="EC" id="3.1.-.-" evidence="4"/>
<dbReference type="PANTHER" id="PTHR22946">
    <property type="entry name" value="DIENELACTONE HYDROLASE DOMAIN-CONTAINING PROTEIN-RELATED"/>
    <property type="match status" value="1"/>
</dbReference>
<dbReference type="Proteomes" id="UP001597053">
    <property type="component" value="Unassembled WGS sequence"/>
</dbReference>
<name>A0ABW2ZZW7_9ACTN</name>
<protein>
    <submittedName>
        <fullName evidence="4">Dienelactone hydrolase family protein</fullName>
        <ecNumber evidence="4">3.1.-.-</ecNumber>
    </submittedName>
</protein>
<reference evidence="5" key="1">
    <citation type="journal article" date="2019" name="Int. J. Syst. Evol. Microbiol.">
        <title>The Global Catalogue of Microorganisms (GCM) 10K type strain sequencing project: providing services to taxonomists for standard genome sequencing and annotation.</title>
        <authorList>
            <consortium name="The Broad Institute Genomics Platform"/>
            <consortium name="The Broad Institute Genome Sequencing Center for Infectious Disease"/>
            <person name="Wu L."/>
            <person name="Ma J."/>
        </authorList>
    </citation>
    <scope>NUCLEOTIDE SEQUENCE [LARGE SCALE GENOMIC DNA]</scope>
    <source>
        <strain evidence="5">JCM 32148</strain>
    </source>
</reference>
<dbReference type="Pfam" id="PF20408">
    <property type="entry name" value="Abhydrolase_11"/>
    <property type="match status" value="1"/>
</dbReference>
<dbReference type="Gene3D" id="3.40.50.1820">
    <property type="entry name" value="alpha/beta hydrolase"/>
    <property type="match status" value="1"/>
</dbReference>
<dbReference type="EMBL" id="JBHTHM010000330">
    <property type="protein sequence ID" value="MFD0784163.1"/>
    <property type="molecule type" value="Genomic_DNA"/>
</dbReference>
<evidence type="ECO:0000256" key="2">
    <source>
        <dbReference type="ARBA" id="ARBA00022801"/>
    </source>
</evidence>
<accession>A0ABW2ZZW7</accession>
<evidence type="ECO:0000259" key="3">
    <source>
        <dbReference type="Pfam" id="PF20408"/>
    </source>
</evidence>
<evidence type="ECO:0000313" key="4">
    <source>
        <dbReference type="EMBL" id="MFD0784163.1"/>
    </source>
</evidence>
<keyword evidence="2 4" id="KW-0378">Hydrolase</keyword>
<dbReference type="InterPro" id="IPR046879">
    <property type="entry name" value="KANL3/Tex30_Abhydrolase"/>
</dbReference>
<sequence length="215" mass="22412">MDVREVTIPVRNVELVADVVLPPDPVGVVLFAHGSGSSRHSPRNVAVARVLNQRALGTVLVDLLTPAEDAVDSRTAELRFNIELLADRLAAIVDWLGAAEATQGLPIGLFGASTGAAAALVSAAARPRQVSAVVSRGGRPDLARSALAAVRAPTLLLVGGFDDEVIALNEQASSQLPGTVELNVVPGATHLFEEPGTLDRVTAAAGDWFTRHLTR</sequence>
<proteinExistence type="inferred from homology"/>
<evidence type="ECO:0000256" key="1">
    <source>
        <dbReference type="ARBA" id="ARBA00008645"/>
    </source>
</evidence>
<evidence type="ECO:0000313" key="5">
    <source>
        <dbReference type="Proteomes" id="UP001597053"/>
    </source>
</evidence>
<comment type="similarity">
    <text evidence="1">Belongs to the AB hydrolase superfamily.</text>
</comment>